<evidence type="ECO:0008006" key="7">
    <source>
        <dbReference type="Google" id="ProtNLM"/>
    </source>
</evidence>
<reference evidence="2" key="1">
    <citation type="submission" date="2020-04" db="EMBL/GenBank/DDBJ databases">
        <authorList>
            <person name="Chiriac C."/>
            <person name="Salcher M."/>
            <person name="Ghai R."/>
            <person name="Kavagutti S V."/>
        </authorList>
    </citation>
    <scope>NUCLEOTIDE SEQUENCE</scope>
</reference>
<dbReference type="EMBL" id="LR796605">
    <property type="protein sequence ID" value="CAB4153576.1"/>
    <property type="molecule type" value="Genomic_DNA"/>
</dbReference>
<evidence type="ECO:0000256" key="1">
    <source>
        <dbReference type="SAM" id="MobiDB-lite"/>
    </source>
</evidence>
<gene>
    <name evidence="4" type="ORF">UFOVP1115_26</name>
    <name evidence="5" type="ORF">UFOVP1390_16</name>
    <name evidence="6" type="ORF">UFOVP1567_25</name>
    <name evidence="2" type="ORF">UFOVP626_10</name>
    <name evidence="3" type="ORF">UFOVP951_5</name>
</gene>
<name>A0A6J5N822_9CAUD</name>
<evidence type="ECO:0000313" key="5">
    <source>
        <dbReference type="EMBL" id="CAB4203942.1"/>
    </source>
</evidence>
<accession>A0A6J5N822</accession>
<dbReference type="EMBL" id="LR798459">
    <property type="protein sequence ID" value="CAB5238326.1"/>
    <property type="molecule type" value="Genomic_DNA"/>
</dbReference>
<feature type="compositionally biased region" description="Basic and acidic residues" evidence="1">
    <location>
        <begin position="7"/>
        <end position="29"/>
    </location>
</feature>
<organism evidence="2">
    <name type="scientific">uncultured Caudovirales phage</name>
    <dbReference type="NCBI Taxonomy" id="2100421"/>
    <lineage>
        <taxon>Viruses</taxon>
        <taxon>Duplodnaviria</taxon>
        <taxon>Heunggongvirae</taxon>
        <taxon>Uroviricota</taxon>
        <taxon>Caudoviricetes</taxon>
        <taxon>Peduoviridae</taxon>
        <taxon>Maltschvirus</taxon>
        <taxon>Maltschvirus maltsch</taxon>
    </lineage>
</organism>
<protein>
    <recommendedName>
        <fullName evidence="7">DUF5872 domain-containing protein</fullName>
    </recommendedName>
</protein>
<sequence>MKATQKSLKDWGEQDWRTKSGKKSSETGERYLPAAAIKSLTAAEYAATTRAKRAGKAAGKQFVAQPKKIAAKTKGYR</sequence>
<feature type="region of interest" description="Disordered" evidence="1">
    <location>
        <begin position="1"/>
        <end position="29"/>
    </location>
</feature>
<dbReference type="EMBL" id="LR796900">
    <property type="protein sequence ID" value="CAB4172807.1"/>
    <property type="molecule type" value="Genomic_DNA"/>
</dbReference>
<evidence type="ECO:0000313" key="2">
    <source>
        <dbReference type="EMBL" id="CAB4153576.1"/>
    </source>
</evidence>
<evidence type="ECO:0000313" key="6">
    <source>
        <dbReference type="EMBL" id="CAB5238326.1"/>
    </source>
</evidence>
<dbReference type="EMBL" id="LR797336">
    <property type="protein sequence ID" value="CAB4203942.1"/>
    <property type="molecule type" value="Genomic_DNA"/>
</dbReference>
<proteinExistence type="predicted"/>
<evidence type="ECO:0000313" key="4">
    <source>
        <dbReference type="EMBL" id="CAB4184658.1"/>
    </source>
</evidence>
<dbReference type="EMBL" id="LR797068">
    <property type="protein sequence ID" value="CAB4184658.1"/>
    <property type="molecule type" value="Genomic_DNA"/>
</dbReference>
<evidence type="ECO:0000313" key="3">
    <source>
        <dbReference type="EMBL" id="CAB4172807.1"/>
    </source>
</evidence>